<dbReference type="Proteomes" id="UP001060012">
    <property type="component" value="Chromosome"/>
</dbReference>
<keyword evidence="1" id="KW-1133">Transmembrane helix</keyword>
<protein>
    <recommendedName>
        <fullName evidence="4">Transformation system protein</fullName>
    </recommendedName>
</protein>
<accession>A0ABY5E2S7</accession>
<organism evidence="2 3">
    <name type="scientific">Arcobacter roscoffensis</name>
    <dbReference type="NCBI Taxonomy" id="2961520"/>
    <lineage>
        <taxon>Bacteria</taxon>
        <taxon>Pseudomonadati</taxon>
        <taxon>Campylobacterota</taxon>
        <taxon>Epsilonproteobacteria</taxon>
        <taxon>Campylobacterales</taxon>
        <taxon>Arcobacteraceae</taxon>
        <taxon>Arcobacter</taxon>
    </lineage>
</organism>
<reference evidence="2" key="1">
    <citation type="submission" date="2022-07" db="EMBL/GenBank/DDBJ databases">
        <title>Arcobacter roscoffensis sp. nov., a marine bacterium isolated from coastal seawater collected from Roscoff, France.</title>
        <authorList>
            <person name="Pascual J."/>
            <person name="Lepeaux C."/>
            <person name="Methner A."/>
            <person name="Overmann J."/>
        </authorList>
    </citation>
    <scope>NUCLEOTIDE SEQUENCE</scope>
    <source>
        <strain evidence="2">ARW1-2F2</strain>
    </source>
</reference>
<keyword evidence="1" id="KW-0812">Transmembrane</keyword>
<gene>
    <name evidence="2" type="ORF">NJU99_11525</name>
</gene>
<keyword evidence="1" id="KW-0472">Membrane</keyword>
<evidence type="ECO:0000256" key="1">
    <source>
        <dbReference type="SAM" id="Phobius"/>
    </source>
</evidence>
<evidence type="ECO:0000313" key="3">
    <source>
        <dbReference type="Proteomes" id="UP001060012"/>
    </source>
</evidence>
<evidence type="ECO:0000313" key="2">
    <source>
        <dbReference type="EMBL" id="UTJ05874.1"/>
    </source>
</evidence>
<keyword evidence="3" id="KW-1185">Reference proteome</keyword>
<name>A0ABY5E2S7_9BACT</name>
<feature type="transmembrane region" description="Helical" evidence="1">
    <location>
        <begin position="20"/>
        <end position="37"/>
    </location>
</feature>
<dbReference type="EMBL" id="CP100595">
    <property type="protein sequence ID" value="UTJ05874.1"/>
    <property type="molecule type" value="Genomic_DNA"/>
</dbReference>
<sequence>MEALNQLNNKFKNLSFKTRIQLYLLPVLVVFLFFITYKGNEKIDYKLLKIKTMNYKFSSIDLISKIQNYANQKSIDISNIDIKNRVINIALNAKPKEVKEFLFFLENIDSNSNITFFETSKLNKTKIDNISSKVKIDFKKSYIKNLKKSSSLIPSKNTKPKLKAIIYNYAFLDDKWRVKGEKFSSYKIIKIDKNSVILEKGAKKLELKVYDENSFK</sequence>
<proteinExistence type="predicted"/>
<evidence type="ECO:0008006" key="4">
    <source>
        <dbReference type="Google" id="ProtNLM"/>
    </source>
</evidence>
<dbReference type="RefSeq" id="WP_254576055.1">
    <property type="nucleotide sequence ID" value="NZ_CP100595.1"/>
</dbReference>